<dbReference type="Pfam" id="PF20990">
    <property type="entry name" value="DUF2207_C"/>
    <property type="match status" value="1"/>
</dbReference>
<reference evidence="5" key="1">
    <citation type="journal article" date="2019" name="Int. J. Syst. Evol. Microbiol.">
        <title>The Global Catalogue of Microorganisms (GCM) 10K type strain sequencing project: providing services to taxonomists for standard genome sequencing and annotation.</title>
        <authorList>
            <consortium name="The Broad Institute Genomics Platform"/>
            <consortium name="The Broad Institute Genome Sequencing Center for Infectious Disease"/>
            <person name="Wu L."/>
            <person name="Ma J."/>
        </authorList>
    </citation>
    <scope>NUCLEOTIDE SEQUENCE [LARGE SCALE GENOMIC DNA]</scope>
    <source>
        <strain evidence="5">JCM 15591</strain>
    </source>
</reference>
<evidence type="ECO:0000256" key="1">
    <source>
        <dbReference type="SAM" id="MobiDB-lite"/>
    </source>
</evidence>
<feature type="region of interest" description="Disordered" evidence="1">
    <location>
        <begin position="113"/>
        <end position="140"/>
    </location>
</feature>
<feature type="transmembrane region" description="Helical" evidence="2">
    <location>
        <begin position="245"/>
        <end position="264"/>
    </location>
</feature>
<dbReference type="EMBL" id="BAAAPN010000103">
    <property type="protein sequence ID" value="GAA1775279.1"/>
    <property type="molecule type" value="Genomic_DNA"/>
</dbReference>
<keyword evidence="5" id="KW-1185">Reference proteome</keyword>
<dbReference type="Proteomes" id="UP001501475">
    <property type="component" value="Unassembled WGS sequence"/>
</dbReference>
<feature type="transmembrane region" description="Helical" evidence="2">
    <location>
        <begin position="216"/>
        <end position="239"/>
    </location>
</feature>
<keyword evidence="2" id="KW-0472">Membrane</keyword>
<feature type="domain" description="Predicted membrane protein YciQ-like C-terminal" evidence="3">
    <location>
        <begin position="72"/>
        <end position="327"/>
    </location>
</feature>
<evidence type="ECO:0000256" key="2">
    <source>
        <dbReference type="SAM" id="Phobius"/>
    </source>
</evidence>
<evidence type="ECO:0000313" key="5">
    <source>
        <dbReference type="Proteomes" id="UP001501475"/>
    </source>
</evidence>
<keyword evidence="2" id="KW-0812">Transmembrane</keyword>
<gene>
    <name evidence="4" type="ORF">GCM10009810_35330</name>
</gene>
<organism evidence="4 5">
    <name type="scientific">Nostocoides vanveenii</name>
    <dbReference type="NCBI Taxonomy" id="330835"/>
    <lineage>
        <taxon>Bacteria</taxon>
        <taxon>Bacillati</taxon>
        <taxon>Actinomycetota</taxon>
        <taxon>Actinomycetes</taxon>
        <taxon>Micrococcales</taxon>
        <taxon>Intrasporangiaceae</taxon>
        <taxon>Nostocoides</taxon>
    </lineage>
</organism>
<evidence type="ECO:0000313" key="4">
    <source>
        <dbReference type="EMBL" id="GAA1775279.1"/>
    </source>
</evidence>
<comment type="caution">
    <text evidence="4">The sequence shown here is derived from an EMBL/GenBank/DDBJ whole genome shotgun (WGS) entry which is preliminary data.</text>
</comment>
<accession>A0ABP4XEP2</accession>
<keyword evidence="2" id="KW-1133">Transmembrane helix</keyword>
<proteinExistence type="predicted"/>
<name>A0ABP4XEP2_9MICO</name>
<protein>
    <recommendedName>
        <fullName evidence="3">Predicted membrane protein YciQ-like C-terminal domain-containing protein</fullName>
    </recommendedName>
</protein>
<feature type="compositionally biased region" description="Pro residues" evidence="1">
    <location>
        <begin position="115"/>
        <end position="126"/>
    </location>
</feature>
<dbReference type="InterPro" id="IPR048389">
    <property type="entry name" value="YciQ-like_C"/>
</dbReference>
<evidence type="ECO:0000259" key="3">
    <source>
        <dbReference type="Pfam" id="PF20990"/>
    </source>
</evidence>
<dbReference type="RefSeq" id="WP_344068824.1">
    <property type="nucleotide sequence ID" value="NZ_BAAAPN010000103.1"/>
</dbReference>
<sequence length="417" mass="44404">MPADERIALMVAALVPVLIVLPAVVWFRRRRRDAVFAGVTPGELPALGQQVTRTRVGGGQSEWSGPVAVRFTPPDGMTPGLVGTVIDGRADVVDVSATLIDLAVRGYLRLHPEPVDPAAPPPPPAPSHRGRPAPASARPDRDWRLTRLLPAPPGALLSFETLLLGRVFAQGPETTIGELKKRGFDLTMREAQIGLYREVVDRRWYTKHPRDRNRRIGCLALPLLLVAIGLLGYGGAALLTTARENHLLIALGAGLAIASGILFIGMRGRTPRTAEGSAARIQALGFKEYLTKAEAGQIRFEEAADLFSRYLPYAMVFGVADRWAKTFADVATRAHLAGLGDAYFDFTWIDGADLVWNLGTGIGDLGDLIGSIGDFDVLTGVADAAGDFASSASGLLDFGDGCGGCDGCDVLDGCDLF</sequence>
<feature type="transmembrane region" description="Helical" evidence="2">
    <location>
        <begin position="6"/>
        <end position="27"/>
    </location>
</feature>